<dbReference type="Gene3D" id="2.40.128.270">
    <property type="match status" value="1"/>
</dbReference>
<dbReference type="InterPro" id="IPR053147">
    <property type="entry name" value="Hsp_HslJ-like"/>
</dbReference>
<dbReference type="InterPro" id="IPR038670">
    <property type="entry name" value="HslJ-like_sf"/>
</dbReference>
<sequence>MKTLISLCIVATLFISCDETKKVIDTAGNVQLAGNYTVTILADELVSQNPPTISFMAYDKTVKGNTGCNSFFGSYTLDLYALSFSDIGSTEMACDEPIMTNENLFLQALRNTGSYSIEDNVLTLFSRNDRSILLKAQKVVNK</sequence>
<dbReference type="PANTHER" id="PTHR35535">
    <property type="entry name" value="HEAT SHOCK PROTEIN HSLJ"/>
    <property type="match status" value="1"/>
</dbReference>
<evidence type="ECO:0000259" key="1">
    <source>
        <dbReference type="Pfam" id="PF03724"/>
    </source>
</evidence>
<dbReference type="RefSeq" id="WP_105215861.1">
    <property type="nucleotide sequence ID" value="NZ_CP027062.1"/>
</dbReference>
<dbReference type="AlphaFoldDB" id="A0A2S0HVX0"/>
<dbReference type="Pfam" id="PF03724">
    <property type="entry name" value="META"/>
    <property type="match status" value="1"/>
</dbReference>
<dbReference type="Proteomes" id="UP000238442">
    <property type="component" value="Chromosome"/>
</dbReference>
<gene>
    <name evidence="2" type="ORF">C5O00_06105</name>
</gene>
<organism evidence="2 3">
    <name type="scientific">Pukyongia salina</name>
    <dbReference type="NCBI Taxonomy" id="2094025"/>
    <lineage>
        <taxon>Bacteria</taxon>
        <taxon>Pseudomonadati</taxon>
        <taxon>Bacteroidota</taxon>
        <taxon>Flavobacteriia</taxon>
        <taxon>Flavobacteriales</taxon>
        <taxon>Flavobacteriaceae</taxon>
        <taxon>Pukyongia</taxon>
    </lineage>
</organism>
<keyword evidence="3" id="KW-1185">Reference proteome</keyword>
<dbReference type="OrthoDB" id="880459at2"/>
<evidence type="ECO:0000313" key="3">
    <source>
        <dbReference type="Proteomes" id="UP000238442"/>
    </source>
</evidence>
<dbReference type="EMBL" id="CP027062">
    <property type="protein sequence ID" value="AVI50768.1"/>
    <property type="molecule type" value="Genomic_DNA"/>
</dbReference>
<dbReference type="PROSITE" id="PS51257">
    <property type="entry name" value="PROKAR_LIPOPROTEIN"/>
    <property type="match status" value="1"/>
</dbReference>
<reference evidence="2 3" key="1">
    <citation type="submission" date="2018-02" db="EMBL/GenBank/DDBJ databases">
        <title>Genomic analysis of the strain RR4-38 isolated from a seawater recirculating aquaculture system.</title>
        <authorList>
            <person name="Kim Y.-S."/>
            <person name="Jang Y.H."/>
            <person name="Kim K.-H."/>
        </authorList>
    </citation>
    <scope>NUCLEOTIDE SEQUENCE [LARGE SCALE GENOMIC DNA]</scope>
    <source>
        <strain evidence="2 3">RR4-38</strain>
    </source>
</reference>
<dbReference type="PANTHER" id="PTHR35535:SF2">
    <property type="entry name" value="DUF306 DOMAIN-CONTAINING PROTEIN"/>
    <property type="match status" value="1"/>
</dbReference>
<accession>A0A2S0HVX0</accession>
<name>A0A2S0HVX0_9FLAO</name>
<dbReference type="KEGG" id="aue:C5O00_06105"/>
<evidence type="ECO:0000313" key="2">
    <source>
        <dbReference type="EMBL" id="AVI50768.1"/>
    </source>
</evidence>
<protein>
    <recommendedName>
        <fullName evidence="1">DUF306 domain-containing protein</fullName>
    </recommendedName>
</protein>
<proteinExistence type="predicted"/>
<feature type="domain" description="DUF306" evidence="1">
    <location>
        <begin position="34"/>
        <end position="133"/>
    </location>
</feature>
<dbReference type="InterPro" id="IPR005184">
    <property type="entry name" value="DUF306_Meta_HslJ"/>
</dbReference>